<dbReference type="EMBL" id="BPLF01000001">
    <property type="protein sequence ID" value="GIX62247.1"/>
    <property type="molecule type" value="Genomic_DNA"/>
</dbReference>
<keyword evidence="2" id="KW-1185">Reference proteome</keyword>
<comment type="caution">
    <text evidence="1">The sequence shown here is derived from an EMBL/GenBank/DDBJ whole genome shotgun (WGS) entry which is preliminary data.</text>
</comment>
<proteinExistence type="predicted"/>
<reference evidence="1 2" key="1">
    <citation type="submission" date="2021-06" db="EMBL/GenBank/DDBJ databases">
        <title>Genome sequence of Babesia caballi.</title>
        <authorList>
            <person name="Yamagishi J."/>
            <person name="Kidaka T."/>
            <person name="Ochi A."/>
        </authorList>
    </citation>
    <scope>NUCLEOTIDE SEQUENCE [LARGE SCALE GENOMIC DNA]</scope>
    <source>
        <strain evidence="1">USDA-D6B2</strain>
    </source>
</reference>
<evidence type="ECO:0000313" key="1">
    <source>
        <dbReference type="EMBL" id="GIX62247.1"/>
    </source>
</evidence>
<dbReference type="RefSeq" id="XP_067714316.1">
    <property type="nucleotide sequence ID" value="XM_067858215.1"/>
</dbReference>
<accession>A0AAV4LRL0</accession>
<evidence type="ECO:0000313" key="2">
    <source>
        <dbReference type="Proteomes" id="UP001497744"/>
    </source>
</evidence>
<dbReference type="GeneID" id="94193728"/>
<sequence>MGDGQKSSLTEPPKDLKEAIDWLASIEGYGGSAFGGLGKHDKLAAALLKLDGFGEVQKTVFGDMFLQGAIKNLADGLGKGFLGYLGQGTDGFSGEGIIQQGNHYTSAYRTESGNITENDEALARVFLGAAVITFWGLSYLYWRCTTIYFGSEGSWGNVTIHASMSGLYTFMTTMGYRSEYLSGSTGSSIATRLTSDPIYSFYGLKSVRKSSSYQTFLEELEKDGPANKTNWPLTNCYLVAKKYFESAFQKTPGDATLQDIQSKFQSFKSTCKSYGELEDEIGNFMTTVLPATKPPLSTIASPIGPVAGTLSTLGLGGGAAAAYIFNLGGAKTLINGLLKIG</sequence>
<gene>
    <name evidence="1" type="ORF">BcabD6B2_16820</name>
</gene>
<protein>
    <submittedName>
        <fullName evidence="1">Variant erythrocyte surface antigen-1 family protein</fullName>
    </submittedName>
</protein>
<organism evidence="1 2">
    <name type="scientific">Babesia caballi</name>
    <dbReference type="NCBI Taxonomy" id="5871"/>
    <lineage>
        <taxon>Eukaryota</taxon>
        <taxon>Sar</taxon>
        <taxon>Alveolata</taxon>
        <taxon>Apicomplexa</taxon>
        <taxon>Aconoidasida</taxon>
        <taxon>Piroplasmida</taxon>
        <taxon>Babesiidae</taxon>
        <taxon>Babesia</taxon>
    </lineage>
</organism>
<dbReference type="Proteomes" id="UP001497744">
    <property type="component" value="Unassembled WGS sequence"/>
</dbReference>
<dbReference type="AlphaFoldDB" id="A0AAV4LRL0"/>
<name>A0AAV4LRL0_BABCB</name>